<accession>A0A2H0KPP2</accession>
<dbReference type="InterPro" id="IPR024705">
    <property type="entry name" value="Ssp411"/>
</dbReference>
<evidence type="ECO:0000313" key="2">
    <source>
        <dbReference type="Proteomes" id="UP000231550"/>
    </source>
</evidence>
<dbReference type="InterPro" id="IPR008928">
    <property type="entry name" value="6-hairpin_glycosidase_sf"/>
</dbReference>
<dbReference type="Proteomes" id="UP000231550">
    <property type="component" value="Unassembled WGS sequence"/>
</dbReference>
<dbReference type="PANTHER" id="PTHR42899:SF1">
    <property type="entry name" value="SPERMATOGENESIS-ASSOCIATED PROTEIN 20"/>
    <property type="match status" value="1"/>
</dbReference>
<dbReference type="SUPFAM" id="SSF48208">
    <property type="entry name" value="Six-hairpin glycosidases"/>
    <property type="match status" value="1"/>
</dbReference>
<protein>
    <submittedName>
        <fullName evidence="1">Thioredoxin domain-containing protein</fullName>
    </submittedName>
</protein>
<sequence>RTDCEAYQVTKNPFYAKVAREILDYVLRDLTDAEGGFYSAEDADSLDPDSTDAHKKEGAFYLWRADEIKQALGEECAKIFNYHFGIKKNGNAHSDPHNE</sequence>
<proteinExistence type="predicted"/>
<reference evidence="1 2" key="1">
    <citation type="submission" date="2017-09" db="EMBL/GenBank/DDBJ databases">
        <title>Depth-based differentiation of microbial function through sediment-hosted aquifers and enrichment of novel symbionts in the deep terrestrial subsurface.</title>
        <authorList>
            <person name="Probst A.J."/>
            <person name="Ladd B."/>
            <person name="Jarett J.K."/>
            <person name="Geller-Mcgrath D.E."/>
            <person name="Sieber C.M."/>
            <person name="Emerson J.B."/>
            <person name="Anantharaman K."/>
            <person name="Thomas B.C."/>
            <person name="Malmstrom R."/>
            <person name="Stieglmeier M."/>
            <person name="Klingl A."/>
            <person name="Woyke T."/>
            <person name="Ryan C.M."/>
            <person name="Banfield J.F."/>
        </authorList>
    </citation>
    <scope>NUCLEOTIDE SEQUENCE [LARGE SCALE GENOMIC DNA]</scope>
    <source>
        <strain evidence="1">CG11_big_fil_rev_8_21_14_0_20_44_10</strain>
    </source>
</reference>
<name>A0A2H0KPP2_9BACT</name>
<dbReference type="PANTHER" id="PTHR42899">
    <property type="entry name" value="SPERMATOGENESIS-ASSOCIATED PROTEIN 20"/>
    <property type="match status" value="1"/>
</dbReference>
<dbReference type="AlphaFoldDB" id="A0A2H0KPP2"/>
<gene>
    <name evidence="1" type="ORF">COV85_03815</name>
</gene>
<dbReference type="EMBL" id="PCVN01000099">
    <property type="protein sequence ID" value="PIQ74113.1"/>
    <property type="molecule type" value="Genomic_DNA"/>
</dbReference>
<feature type="non-terminal residue" evidence="1">
    <location>
        <position position="99"/>
    </location>
</feature>
<evidence type="ECO:0000313" key="1">
    <source>
        <dbReference type="EMBL" id="PIQ74113.1"/>
    </source>
</evidence>
<organism evidence="1 2">
    <name type="scientific">Candidatus Portnoybacteria bacterium CG11_big_fil_rev_8_21_14_0_20_44_10</name>
    <dbReference type="NCBI Taxonomy" id="1974818"/>
    <lineage>
        <taxon>Bacteria</taxon>
        <taxon>Candidatus Portnoyibacteriota</taxon>
    </lineage>
</organism>
<dbReference type="GO" id="GO:0005975">
    <property type="term" value="P:carbohydrate metabolic process"/>
    <property type="evidence" value="ECO:0007669"/>
    <property type="project" value="InterPro"/>
</dbReference>
<comment type="caution">
    <text evidence="1">The sequence shown here is derived from an EMBL/GenBank/DDBJ whole genome shotgun (WGS) entry which is preliminary data.</text>
</comment>
<feature type="non-terminal residue" evidence="1">
    <location>
        <position position="1"/>
    </location>
</feature>